<feature type="transmembrane region" description="Helical" evidence="1">
    <location>
        <begin position="178"/>
        <end position="200"/>
    </location>
</feature>
<dbReference type="AlphaFoldDB" id="A0A432WN81"/>
<evidence type="ECO:0000313" key="2">
    <source>
        <dbReference type="EMBL" id="RUO35234.1"/>
    </source>
</evidence>
<gene>
    <name evidence="2" type="ORF">CWE11_04155</name>
</gene>
<reference evidence="2 3" key="1">
    <citation type="journal article" date="2011" name="Front. Microbiol.">
        <title>Genomic signatures of strain selection and enhancement in Bacillus atrophaeus var. globigii, a historical biowarfare simulant.</title>
        <authorList>
            <person name="Gibbons H.S."/>
            <person name="Broomall S.M."/>
            <person name="McNew L.A."/>
            <person name="Daligault H."/>
            <person name="Chapman C."/>
            <person name="Bruce D."/>
            <person name="Karavis M."/>
            <person name="Krepps M."/>
            <person name="McGregor P.A."/>
            <person name="Hong C."/>
            <person name="Park K.H."/>
            <person name="Akmal A."/>
            <person name="Feldman A."/>
            <person name="Lin J.S."/>
            <person name="Chang W.E."/>
            <person name="Higgs B.W."/>
            <person name="Demirev P."/>
            <person name="Lindquist J."/>
            <person name="Liem A."/>
            <person name="Fochler E."/>
            <person name="Read T.D."/>
            <person name="Tapia R."/>
            <person name="Johnson S."/>
            <person name="Bishop-Lilly K.A."/>
            <person name="Detter C."/>
            <person name="Han C."/>
            <person name="Sozhamannan S."/>
            <person name="Rosenzweig C.N."/>
            <person name="Skowronski E.W."/>
        </authorList>
    </citation>
    <scope>NUCLEOTIDE SEQUENCE [LARGE SCALE GENOMIC DNA]</scope>
    <source>
        <strain evidence="2 3">GYP-17</strain>
    </source>
</reference>
<feature type="transmembrane region" description="Helical" evidence="1">
    <location>
        <begin position="138"/>
        <end position="156"/>
    </location>
</feature>
<proteinExistence type="predicted"/>
<dbReference type="OrthoDB" id="188694at2"/>
<dbReference type="Proteomes" id="UP000288405">
    <property type="component" value="Unassembled WGS sequence"/>
</dbReference>
<feature type="transmembrane region" description="Helical" evidence="1">
    <location>
        <begin position="46"/>
        <end position="69"/>
    </location>
</feature>
<protein>
    <submittedName>
        <fullName evidence="2">Membrane-associated protein</fullName>
    </submittedName>
</protein>
<keyword evidence="1" id="KW-0472">Membrane</keyword>
<dbReference type="RefSeq" id="WP_126776353.1">
    <property type="nucleotide sequence ID" value="NZ_PIPM01000003.1"/>
</dbReference>
<feature type="transmembrane region" description="Helical" evidence="1">
    <location>
        <begin position="107"/>
        <end position="129"/>
    </location>
</feature>
<keyword evidence="3" id="KW-1185">Reference proteome</keyword>
<keyword evidence="1" id="KW-1133">Transmembrane helix</keyword>
<organism evidence="2 3">
    <name type="scientific">Aliidiomarina sanyensis</name>
    <dbReference type="NCBI Taxonomy" id="1249555"/>
    <lineage>
        <taxon>Bacteria</taxon>
        <taxon>Pseudomonadati</taxon>
        <taxon>Pseudomonadota</taxon>
        <taxon>Gammaproteobacteria</taxon>
        <taxon>Alteromonadales</taxon>
        <taxon>Idiomarinaceae</taxon>
        <taxon>Aliidiomarina</taxon>
    </lineage>
</organism>
<evidence type="ECO:0000256" key="1">
    <source>
        <dbReference type="SAM" id="Phobius"/>
    </source>
</evidence>
<comment type="caution">
    <text evidence="2">The sequence shown here is derived from an EMBL/GenBank/DDBJ whole genome shotgun (WGS) entry which is preliminary data.</text>
</comment>
<feature type="transmembrane region" description="Helical" evidence="1">
    <location>
        <begin position="81"/>
        <end position="101"/>
    </location>
</feature>
<dbReference type="EMBL" id="PIPM01000003">
    <property type="protein sequence ID" value="RUO35234.1"/>
    <property type="molecule type" value="Genomic_DNA"/>
</dbReference>
<name>A0A432WN81_9GAMM</name>
<feature type="transmembrane region" description="Helical" evidence="1">
    <location>
        <begin position="20"/>
        <end position="40"/>
    </location>
</feature>
<accession>A0A432WN81</accession>
<evidence type="ECO:0000313" key="3">
    <source>
        <dbReference type="Proteomes" id="UP000288405"/>
    </source>
</evidence>
<sequence length="214" mass="24858">MHLDWKSDYAYAGSGKDIPLWIKIGFTLIAVVVLGFWWDYMGPANYLWFSDIALILLVPALWLGNRLLASTMAVAVLIPELVWVLDFVTLSHFSVLANYMFDSDMALHIRTLSAIFHIAIPLVLFYMLYQFGYDRRGFPLQCLIAFIVLPVTYLVSEPSANINWVYGPGEPQEFMNPWLYLLLLWFAMILIIYLPTHLLLKRYFRKCRVTPKHT</sequence>
<keyword evidence="1" id="KW-0812">Transmembrane</keyword>